<comment type="caution">
    <text evidence="2">The sequence shown here is derived from an EMBL/GenBank/DDBJ whole genome shotgun (WGS) entry which is preliminary data.</text>
</comment>
<feature type="chain" id="PRO_5019426736" evidence="1">
    <location>
        <begin position="23"/>
        <end position="78"/>
    </location>
</feature>
<evidence type="ECO:0000313" key="3">
    <source>
        <dbReference type="Proteomes" id="UP000288805"/>
    </source>
</evidence>
<dbReference type="AlphaFoldDB" id="A0A438ESF5"/>
<keyword evidence="1" id="KW-0732">Signal</keyword>
<proteinExistence type="predicted"/>
<gene>
    <name evidence="2" type="ORF">CK203_074582</name>
</gene>
<dbReference type="Proteomes" id="UP000288805">
    <property type="component" value="Unassembled WGS sequence"/>
</dbReference>
<organism evidence="2 3">
    <name type="scientific">Vitis vinifera</name>
    <name type="common">Grape</name>
    <dbReference type="NCBI Taxonomy" id="29760"/>
    <lineage>
        <taxon>Eukaryota</taxon>
        <taxon>Viridiplantae</taxon>
        <taxon>Streptophyta</taxon>
        <taxon>Embryophyta</taxon>
        <taxon>Tracheophyta</taxon>
        <taxon>Spermatophyta</taxon>
        <taxon>Magnoliopsida</taxon>
        <taxon>eudicotyledons</taxon>
        <taxon>Gunneridae</taxon>
        <taxon>Pentapetalae</taxon>
        <taxon>rosids</taxon>
        <taxon>Vitales</taxon>
        <taxon>Vitaceae</taxon>
        <taxon>Viteae</taxon>
        <taxon>Vitis</taxon>
    </lineage>
</organism>
<accession>A0A438ESF5</accession>
<dbReference type="EMBL" id="QGNW01001195">
    <property type="protein sequence ID" value="RVW50597.1"/>
    <property type="molecule type" value="Genomic_DNA"/>
</dbReference>
<sequence>MGSSPSFTILLSFFIIFQLSYSIPFIVLHDSVPIWTVDFVIVFSSSHEFDHGNCNELGWDFAVIAVGLKDEIRSGLVE</sequence>
<name>A0A438ESF5_VITVI</name>
<evidence type="ECO:0000256" key="1">
    <source>
        <dbReference type="SAM" id="SignalP"/>
    </source>
</evidence>
<protein>
    <submittedName>
        <fullName evidence="2">Uncharacterized protein</fullName>
    </submittedName>
</protein>
<feature type="signal peptide" evidence="1">
    <location>
        <begin position="1"/>
        <end position="22"/>
    </location>
</feature>
<evidence type="ECO:0000313" key="2">
    <source>
        <dbReference type="EMBL" id="RVW50597.1"/>
    </source>
</evidence>
<reference evidence="2 3" key="1">
    <citation type="journal article" date="2018" name="PLoS Genet.">
        <title>Population sequencing reveals clonal diversity and ancestral inbreeding in the grapevine cultivar Chardonnay.</title>
        <authorList>
            <person name="Roach M.J."/>
            <person name="Johnson D.L."/>
            <person name="Bohlmann J."/>
            <person name="van Vuuren H.J."/>
            <person name="Jones S.J."/>
            <person name="Pretorius I.S."/>
            <person name="Schmidt S.A."/>
            <person name="Borneman A.R."/>
        </authorList>
    </citation>
    <scope>NUCLEOTIDE SEQUENCE [LARGE SCALE GENOMIC DNA]</scope>
    <source>
        <strain evidence="3">cv. Chardonnay</strain>
        <tissue evidence="2">Leaf</tissue>
    </source>
</reference>